<keyword evidence="1" id="KW-0808">Transferase</keyword>
<dbReference type="SUPFAM" id="SSF53335">
    <property type="entry name" value="S-adenosyl-L-methionine-dependent methyltransferases"/>
    <property type="match status" value="1"/>
</dbReference>
<dbReference type="GO" id="GO:0008168">
    <property type="term" value="F:methyltransferase activity"/>
    <property type="evidence" value="ECO:0007669"/>
    <property type="project" value="UniProtKB-KW"/>
</dbReference>
<keyword evidence="1" id="KW-0489">Methyltransferase</keyword>
<comment type="caution">
    <text evidence="1">The sequence shown here is derived from an EMBL/GenBank/DDBJ whole genome shotgun (WGS) entry which is preliminary data.</text>
</comment>
<dbReference type="CDD" id="cd02440">
    <property type="entry name" value="AdoMet_MTases"/>
    <property type="match status" value="1"/>
</dbReference>
<dbReference type="RefSeq" id="WP_184706931.1">
    <property type="nucleotide sequence ID" value="NZ_JACHBG010000009.1"/>
</dbReference>
<dbReference type="GO" id="GO:0032259">
    <property type="term" value="P:methylation"/>
    <property type="evidence" value="ECO:0007669"/>
    <property type="project" value="UniProtKB-KW"/>
</dbReference>
<dbReference type="Pfam" id="PF13489">
    <property type="entry name" value="Methyltransf_23"/>
    <property type="match status" value="1"/>
</dbReference>
<protein>
    <submittedName>
        <fullName evidence="1">2-polyprenyl-3-methyl-5-hydroxy-6-metoxy-1, 4-benzoquinol methylase</fullName>
    </submittedName>
</protein>
<accession>A0A7X0IVY8</accession>
<dbReference type="AlphaFoldDB" id="A0A7X0IVY8"/>
<dbReference type="Proteomes" id="UP000565576">
    <property type="component" value="Unassembled WGS sequence"/>
</dbReference>
<evidence type="ECO:0000313" key="2">
    <source>
        <dbReference type="Proteomes" id="UP000565576"/>
    </source>
</evidence>
<proteinExistence type="predicted"/>
<name>A0A7X0IVY8_9HYPH</name>
<evidence type="ECO:0000313" key="1">
    <source>
        <dbReference type="EMBL" id="MBB6486706.1"/>
    </source>
</evidence>
<dbReference type="InterPro" id="IPR029063">
    <property type="entry name" value="SAM-dependent_MTases_sf"/>
</dbReference>
<organism evidence="1 2">
    <name type="scientific">Rhizobium lusitanum</name>
    <dbReference type="NCBI Taxonomy" id="293958"/>
    <lineage>
        <taxon>Bacteria</taxon>
        <taxon>Pseudomonadati</taxon>
        <taxon>Pseudomonadota</taxon>
        <taxon>Alphaproteobacteria</taxon>
        <taxon>Hyphomicrobiales</taxon>
        <taxon>Rhizobiaceae</taxon>
        <taxon>Rhizobium/Agrobacterium group</taxon>
        <taxon>Rhizobium</taxon>
    </lineage>
</organism>
<dbReference type="EMBL" id="JACHBG010000009">
    <property type="protein sequence ID" value="MBB6486706.1"/>
    <property type="molecule type" value="Genomic_DNA"/>
</dbReference>
<dbReference type="Gene3D" id="3.40.50.150">
    <property type="entry name" value="Vaccinia Virus protein VP39"/>
    <property type="match status" value="1"/>
</dbReference>
<sequence length="201" mass="22853">MKSLISVFSPLKENASEEALMRLRCDSQSMNYYGDLSRYISKNILGFETLSLLDVGPRTGSGLALLRLLHHPTAFTRLKLDPVYGIDLDPEFQRIAESEFEDIYPMTGDIFDLNAKSYDVVTCSHTIEHIPDLDPFIEQMANIARRAVVIACPFEEVNRVPGHVNTITQELFDKHDFIDVEVYDSNHWHNGVCCLAFRKIG</sequence>
<reference evidence="1 2" key="1">
    <citation type="submission" date="2020-08" db="EMBL/GenBank/DDBJ databases">
        <title>Genomic Encyclopedia of Type Strains, Phase IV (KMG-V): Genome sequencing to study the core and pangenomes of soil and plant-associated prokaryotes.</title>
        <authorList>
            <person name="Whitman W."/>
        </authorList>
    </citation>
    <scope>NUCLEOTIDE SEQUENCE [LARGE SCALE GENOMIC DNA]</scope>
    <source>
        <strain evidence="1 2">SEMIA 4060</strain>
    </source>
</reference>
<gene>
    <name evidence="1" type="ORF">GGD46_004005</name>
</gene>